<organism evidence="2 3">
    <name type="scientific">Cuscuta campestris</name>
    <dbReference type="NCBI Taxonomy" id="132261"/>
    <lineage>
        <taxon>Eukaryota</taxon>
        <taxon>Viridiplantae</taxon>
        <taxon>Streptophyta</taxon>
        <taxon>Embryophyta</taxon>
        <taxon>Tracheophyta</taxon>
        <taxon>Spermatophyta</taxon>
        <taxon>Magnoliopsida</taxon>
        <taxon>eudicotyledons</taxon>
        <taxon>Gunneridae</taxon>
        <taxon>Pentapetalae</taxon>
        <taxon>asterids</taxon>
        <taxon>lamiids</taxon>
        <taxon>Solanales</taxon>
        <taxon>Convolvulaceae</taxon>
        <taxon>Cuscuteae</taxon>
        <taxon>Cuscuta</taxon>
        <taxon>Cuscuta subgen. Grammica</taxon>
        <taxon>Cuscuta sect. Cleistogrammica</taxon>
    </lineage>
</organism>
<evidence type="ECO:0000313" key="2">
    <source>
        <dbReference type="EMBL" id="VFQ97755.1"/>
    </source>
</evidence>
<name>A0A484N8S5_9ASTE</name>
<feature type="signal peptide" evidence="1">
    <location>
        <begin position="1"/>
        <end position="18"/>
    </location>
</feature>
<evidence type="ECO:0000256" key="1">
    <source>
        <dbReference type="SAM" id="SignalP"/>
    </source>
</evidence>
<dbReference type="EMBL" id="OOIL02006555">
    <property type="protein sequence ID" value="VFQ97755.1"/>
    <property type="molecule type" value="Genomic_DNA"/>
</dbReference>
<evidence type="ECO:0000313" key="3">
    <source>
        <dbReference type="Proteomes" id="UP000595140"/>
    </source>
</evidence>
<proteinExistence type="predicted"/>
<feature type="chain" id="PRO_5019789983" description="SCP domain-containing protein" evidence="1">
    <location>
        <begin position="19"/>
        <end position="202"/>
    </location>
</feature>
<sequence length="202" mass="21564">MASVKWFLLCIFFTAASANVQIVRVTDNPADQLVDVLNKNRTSKKLPSLYSNPGLACIALQYIKAYQGDCKAVGGGWDSKKPPESAFPDTFSPACGVDANTLSRITGRFLGCQSEYVGPARAFSDILIRSQKSFGILYRKNHTEVGAAVSGSDGGGPYFWCVLFSNGKSNASFVFEGGVAKASKPGCYSGANEVHVSPYCFG</sequence>
<reference evidence="2 3" key="1">
    <citation type="submission" date="2018-04" db="EMBL/GenBank/DDBJ databases">
        <authorList>
            <person name="Vogel A."/>
        </authorList>
    </citation>
    <scope>NUCLEOTIDE SEQUENCE [LARGE SCALE GENOMIC DNA]</scope>
</reference>
<dbReference type="AlphaFoldDB" id="A0A484N8S5"/>
<dbReference type="SUPFAM" id="SSF55797">
    <property type="entry name" value="PR-1-like"/>
    <property type="match status" value="1"/>
</dbReference>
<keyword evidence="3" id="KW-1185">Reference proteome</keyword>
<gene>
    <name evidence="2" type="ORF">CCAM_LOCUS39531</name>
</gene>
<dbReference type="PANTHER" id="PTHR34537">
    <property type="entry name" value="OS08G0459300 PROTEIN"/>
    <property type="match status" value="1"/>
</dbReference>
<protein>
    <recommendedName>
        <fullName evidence="4">SCP domain-containing protein</fullName>
    </recommendedName>
</protein>
<dbReference type="OrthoDB" id="742600at2759"/>
<accession>A0A484N8S5</accession>
<dbReference type="PANTHER" id="PTHR34537:SF1">
    <property type="entry name" value="OS08G0459300 PROTEIN"/>
    <property type="match status" value="1"/>
</dbReference>
<dbReference type="Proteomes" id="UP000595140">
    <property type="component" value="Unassembled WGS sequence"/>
</dbReference>
<keyword evidence="1" id="KW-0732">Signal</keyword>
<evidence type="ECO:0008006" key="4">
    <source>
        <dbReference type="Google" id="ProtNLM"/>
    </source>
</evidence>
<dbReference type="InterPro" id="IPR035940">
    <property type="entry name" value="CAP_sf"/>
</dbReference>